<dbReference type="SUPFAM" id="SSF117782">
    <property type="entry name" value="YbjQ-like"/>
    <property type="match status" value="1"/>
</dbReference>
<evidence type="ECO:0000256" key="2">
    <source>
        <dbReference type="HAMAP-Rule" id="MF_00338"/>
    </source>
</evidence>
<evidence type="ECO:0000313" key="4">
    <source>
        <dbReference type="EMBL" id="MBB6124158.1"/>
    </source>
</evidence>
<dbReference type="PANTHER" id="PTHR34068">
    <property type="entry name" value="UPF0145 PROTEIN YBJQ"/>
    <property type="match status" value="1"/>
</dbReference>
<gene>
    <name evidence="4" type="ORF">FHS92_001887</name>
</gene>
<name>A0A841J6I3_9SPHN</name>
<comment type="caution">
    <text evidence="4">The sequence shown here is derived from an EMBL/GenBank/DDBJ whole genome shotgun (WGS) entry which is preliminary data.</text>
</comment>
<reference evidence="4 5" key="1">
    <citation type="submission" date="2020-08" db="EMBL/GenBank/DDBJ databases">
        <title>Genomic Encyclopedia of Type Strains, Phase IV (KMG-IV): sequencing the most valuable type-strain genomes for metagenomic binning, comparative biology and taxonomic classification.</title>
        <authorList>
            <person name="Goeker M."/>
        </authorList>
    </citation>
    <scope>NUCLEOTIDE SEQUENCE [LARGE SCALE GENOMIC DNA]</scope>
    <source>
        <strain evidence="4 5">DSM 102255</strain>
    </source>
</reference>
<dbReference type="InterPro" id="IPR002765">
    <property type="entry name" value="UPF0145_YbjQ-like"/>
</dbReference>
<accession>A0A841J6I3</accession>
<organism evidence="4 5">
    <name type="scientific">Sphingobium subterraneum</name>
    <dbReference type="NCBI Taxonomy" id="627688"/>
    <lineage>
        <taxon>Bacteria</taxon>
        <taxon>Pseudomonadati</taxon>
        <taxon>Pseudomonadota</taxon>
        <taxon>Alphaproteobacteria</taxon>
        <taxon>Sphingomonadales</taxon>
        <taxon>Sphingomonadaceae</taxon>
        <taxon>Sphingobium</taxon>
    </lineage>
</organism>
<proteinExistence type="inferred from homology"/>
<keyword evidence="5" id="KW-1185">Reference proteome</keyword>
<evidence type="ECO:0000256" key="3">
    <source>
        <dbReference type="SAM" id="MobiDB-lite"/>
    </source>
</evidence>
<dbReference type="AlphaFoldDB" id="A0A841J6I3"/>
<sequence length="124" mass="12900">MVQSPWGSNTGSGEAGSSDMIVTTTNGVDGRPVQQYRGIVTGEVIVGANMFRDLFASIRDIVGGRSGAYEDVLARAREQALGEMRMRAAELGANAVIGVDLDYEVLGSNGSMLMVSATGTAVVI</sequence>
<evidence type="ECO:0000313" key="5">
    <source>
        <dbReference type="Proteomes" id="UP000552700"/>
    </source>
</evidence>
<feature type="compositionally biased region" description="Polar residues" evidence="3">
    <location>
        <begin position="1"/>
        <end position="12"/>
    </location>
</feature>
<dbReference type="Proteomes" id="UP000552700">
    <property type="component" value="Unassembled WGS sequence"/>
</dbReference>
<dbReference type="HAMAP" id="MF_00338">
    <property type="entry name" value="UPF0145"/>
    <property type="match status" value="1"/>
</dbReference>
<comment type="similarity">
    <text evidence="1 2">Belongs to the UPF0145 family.</text>
</comment>
<feature type="region of interest" description="Disordered" evidence="3">
    <location>
        <begin position="1"/>
        <end position="20"/>
    </location>
</feature>
<dbReference type="PANTHER" id="PTHR34068:SF1">
    <property type="entry name" value="UPF0145 PROTEIN YBJQ"/>
    <property type="match status" value="1"/>
</dbReference>
<dbReference type="Gene3D" id="3.30.110.70">
    <property type="entry name" value="Hypothetical protein apc22750. Chain B"/>
    <property type="match status" value="1"/>
</dbReference>
<dbReference type="Pfam" id="PF01906">
    <property type="entry name" value="YbjQ_1"/>
    <property type="match status" value="1"/>
</dbReference>
<protein>
    <recommendedName>
        <fullName evidence="2">UPF0145 protein FHS92_001887</fullName>
    </recommendedName>
</protein>
<dbReference type="EMBL" id="JACIJP010000002">
    <property type="protein sequence ID" value="MBB6124158.1"/>
    <property type="molecule type" value="Genomic_DNA"/>
</dbReference>
<dbReference type="InterPro" id="IPR035439">
    <property type="entry name" value="UPF0145_dom_sf"/>
</dbReference>
<evidence type="ECO:0000256" key="1">
    <source>
        <dbReference type="ARBA" id="ARBA00010751"/>
    </source>
</evidence>